<evidence type="ECO:0000256" key="7">
    <source>
        <dbReference type="SAM" id="Phobius"/>
    </source>
</evidence>
<dbReference type="GO" id="GO:0061817">
    <property type="term" value="P:endoplasmic reticulum-plasma membrane tethering"/>
    <property type="evidence" value="ECO:0007669"/>
    <property type="project" value="TreeGrafter"/>
</dbReference>
<evidence type="ECO:0000256" key="6">
    <source>
        <dbReference type="SAM" id="MobiDB-lite"/>
    </source>
</evidence>
<evidence type="ECO:0000256" key="5">
    <source>
        <dbReference type="ARBA" id="ARBA00023136"/>
    </source>
</evidence>
<dbReference type="SUPFAM" id="SSF49354">
    <property type="entry name" value="PapD-like"/>
    <property type="match status" value="1"/>
</dbReference>
<dbReference type="Pfam" id="PF00635">
    <property type="entry name" value="Motile_Sperm"/>
    <property type="match status" value="1"/>
</dbReference>
<evidence type="ECO:0000256" key="1">
    <source>
        <dbReference type="ARBA" id="ARBA00004211"/>
    </source>
</evidence>
<name>A0A7S1AIR8_NOCSC</name>
<evidence type="ECO:0000256" key="2">
    <source>
        <dbReference type="ARBA" id="ARBA00008932"/>
    </source>
</evidence>
<gene>
    <name evidence="9" type="ORF">NSCI0253_LOCUS29939</name>
</gene>
<reference evidence="9" key="1">
    <citation type="submission" date="2021-01" db="EMBL/GenBank/DDBJ databases">
        <authorList>
            <person name="Corre E."/>
            <person name="Pelletier E."/>
            <person name="Niang G."/>
            <person name="Scheremetjew M."/>
            <person name="Finn R."/>
            <person name="Kale V."/>
            <person name="Holt S."/>
            <person name="Cochrane G."/>
            <person name="Meng A."/>
            <person name="Brown T."/>
            <person name="Cohen L."/>
        </authorList>
    </citation>
    <scope>NUCLEOTIDE SEQUENCE</scope>
</reference>
<evidence type="ECO:0000256" key="4">
    <source>
        <dbReference type="ARBA" id="ARBA00022989"/>
    </source>
</evidence>
<evidence type="ECO:0000313" key="9">
    <source>
        <dbReference type="EMBL" id="CAD8855587.1"/>
    </source>
</evidence>
<dbReference type="InterPro" id="IPR008962">
    <property type="entry name" value="PapD-like_sf"/>
</dbReference>
<evidence type="ECO:0000259" key="8">
    <source>
        <dbReference type="PROSITE" id="PS50202"/>
    </source>
</evidence>
<dbReference type="InterPro" id="IPR000535">
    <property type="entry name" value="MSP_dom"/>
</dbReference>
<keyword evidence="3 7" id="KW-0812">Transmembrane</keyword>
<feature type="transmembrane region" description="Helical" evidence="7">
    <location>
        <begin position="185"/>
        <end position="209"/>
    </location>
</feature>
<dbReference type="GO" id="GO:0005789">
    <property type="term" value="C:endoplasmic reticulum membrane"/>
    <property type="evidence" value="ECO:0007669"/>
    <property type="project" value="InterPro"/>
</dbReference>
<dbReference type="GO" id="GO:0005886">
    <property type="term" value="C:plasma membrane"/>
    <property type="evidence" value="ECO:0007669"/>
    <property type="project" value="TreeGrafter"/>
</dbReference>
<evidence type="ECO:0000256" key="3">
    <source>
        <dbReference type="ARBA" id="ARBA00022692"/>
    </source>
</evidence>
<sequence>MPALTLLSLEPQDHLVFVKTPQSSTPSKTLTLTNDSDVNVAFKVKTTAPKSYVVKPSYGTLKPHEHMDVQIILQSTDVSISSHRFLVQAVTSPSNTEEVQRDQWSTFTSETIQSTKLTVALEERDSDPAGSNLGESNTSKVPADMSPEAKKQLDELNKRVAQLEKEKQMLLQDKKKLSSGKGSKVASGGFTALHLVLAALVTFGVMAAANHIM</sequence>
<feature type="domain" description="MSP" evidence="8">
    <location>
        <begin position="6"/>
        <end position="122"/>
    </location>
</feature>
<dbReference type="Gene3D" id="2.60.40.10">
    <property type="entry name" value="Immunoglobulins"/>
    <property type="match status" value="1"/>
</dbReference>
<dbReference type="PROSITE" id="PS50202">
    <property type="entry name" value="MSP"/>
    <property type="match status" value="1"/>
</dbReference>
<accession>A0A7S1AIR8</accession>
<dbReference type="InterPro" id="IPR013783">
    <property type="entry name" value="Ig-like_fold"/>
</dbReference>
<dbReference type="GO" id="GO:0033149">
    <property type="term" value="F:FFAT motif binding"/>
    <property type="evidence" value="ECO:0007669"/>
    <property type="project" value="TreeGrafter"/>
</dbReference>
<organism evidence="9">
    <name type="scientific">Noctiluca scintillans</name>
    <name type="common">Sea sparkle</name>
    <name type="synonym">Red tide dinoflagellate</name>
    <dbReference type="NCBI Taxonomy" id="2966"/>
    <lineage>
        <taxon>Eukaryota</taxon>
        <taxon>Sar</taxon>
        <taxon>Alveolata</taxon>
        <taxon>Dinophyceae</taxon>
        <taxon>Noctilucales</taxon>
        <taxon>Noctilucaceae</taxon>
        <taxon>Noctiluca</taxon>
    </lineage>
</organism>
<dbReference type="GO" id="GO:0090158">
    <property type="term" value="P:endoplasmic reticulum membrane organization"/>
    <property type="evidence" value="ECO:0007669"/>
    <property type="project" value="TreeGrafter"/>
</dbReference>
<dbReference type="EMBL" id="HBFQ01042338">
    <property type="protein sequence ID" value="CAD8855587.1"/>
    <property type="molecule type" value="Transcribed_RNA"/>
</dbReference>
<protein>
    <recommendedName>
        <fullName evidence="8">MSP domain-containing protein</fullName>
    </recommendedName>
</protein>
<dbReference type="AlphaFoldDB" id="A0A7S1AIR8"/>
<dbReference type="InterPro" id="IPR016763">
    <property type="entry name" value="VAP"/>
</dbReference>
<comment type="subcellular location">
    <subcellularLocation>
        <location evidence="1">Membrane</location>
        <topology evidence="1">Single-pass type IV membrane protein</topology>
    </subcellularLocation>
</comment>
<comment type="similarity">
    <text evidence="2">Belongs to the VAMP-associated protein (VAP) (TC 9.B.17) family.</text>
</comment>
<proteinExistence type="inferred from homology"/>
<dbReference type="PANTHER" id="PTHR10809:SF6">
    <property type="entry name" value="AT11025P-RELATED"/>
    <property type="match status" value="1"/>
</dbReference>
<dbReference type="PANTHER" id="PTHR10809">
    <property type="entry name" value="VESICLE-ASSOCIATED MEMBRANE PROTEIN-ASSOCIATED PROTEIN"/>
    <property type="match status" value="1"/>
</dbReference>
<feature type="region of interest" description="Disordered" evidence="6">
    <location>
        <begin position="121"/>
        <end position="149"/>
    </location>
</feature>
<keyword evidence="4 7" id="KW-1133">Transmembrane helix</keyword>
<keyword evidence="5 7" id="KW-0472">Membrane</keyword>